<dbReference type="KEGG" id="ccp:CHC_T00005545001"/>
<keyword evidence="6" id="KW-1185">Reference proteome</keyword>
<keyword evidence="3" id="KW-0687">Ribonucleoprotein</keyword>
<dbReference type="OrthoDB" id="2436667at2759"/>
<dbReference type="EMBL" id="HG001807">
    <property type="protein sequence ID" value="CDF36886.1"/>
    <property type="molecule type" value="Genomic_DNA"/>
</dbReference>
<dbReference type="STRING" id="2769.R7QHE3"/>
<dbReference type="GeneID" id="17324470"/>
<dbReference type="SUPFAM" id="SSF50104">
    <property type="entry name" value="Translation proteins SH3-like domain"/>
    <property type="match status" value="1"/>
</dbReference>
<dbReference type="GO" id="GO:0000027">
    <property type="term" value="P:ribosomal large subunit assembly"/>
    <property type="evidence" value="ECO:0007669"/>
    <property type="project" value="TreeGrafter"/>
</dbReference>
<accession>R7QHE3</accession>
<protein>
    <recommendedName>
        <fullName evidence="7">60S ribosomal protein L6</fullName>
    </recommendedName>
</protein>
<dbReference type="Gramene" id="CDF36886">
    <property type="protein sequence ID" value="CDF36886"/>
    <property type="gene ID" value="CHC_T00005545001"/>
</dbReference>
<evidence type="ECO:0000256" key="4">
    <source>
        <dbReference type="SAM" id="MobiDB-lite"/>
    </source>
</evidence>
<reference evidence="6" key="1">
    <citation type="journal article" date="2013" name="Proc. Natl. Acad. Sci. U.S.A.">
        <title>Genome structure and metabolic features in the red seaweed Chondrus crispus shed light on evolution of the Archaeplastida.</title>
        <authorList>
            <person name="Collen J."/>
            <person name="Porcel B."/>
            <person name="Carre W."/>
            <person name="Ball S.G."/>
            <person name="Chaparro C."/>
            <person name="Tonon T."/>
            <person name="Barbeyron T."/>
            <person name="Michel G."/>
            <person name="Noel B."/>
            <person name="Valentin K."/>
            <person name="Elias M."/>
            <person name="Artiguenave F."/>
            <person name="Arun A."/>
            <person name="Aury J.M."/>
            <person name="Barbosa-Neto J.F."/>
            <person name="Bothwell J.H."/>
            <person name="Bouget F.Y."/>
            <person name="Brillet L."/>
            <person name="Cabello-Hurtado F."/>
            <person name="Capella-Gutierrez S."/>
            <person name="Charrier B."/>
            <person name="Cladiere L."/>
            <person name="Cock J.M."/>
            <person name="Coelho S.M."/>
            <person name="Colleoni C."/>
            <person name="Czjzek M."/>
            <person name="Da Silva C."/>
            <person name="Delage L."/>
            <person name="Denoeud F."/>
            <person name="Deschamps P."/>
            <person name="Dittami S.M."/>
            <person name="Gabaldon T."/>
            <person name="Gachon C.M."/>
            <person name="Groisillier A."/>
            <person name="Herve C."/>
            <person name="Jabbari K."/>
            <person name="Katinka M."/>
            <person name="Kloareg B."/>
            <person name="Kowalczyk N."/>
            <person name="Labadie K."/>
            <person name="Leblanc C."/>
            <person name="Lopez P.J."/>
            <person name="McLachlan D.H."/>
            <person name="Meslet-Cladiere L."/>
            <person name="Moustafa A."/>
            <person name="Nehr Z."/>
            <person name="Nyvall Collen P."/>
            <person name="Panaud O."/>
            <person name="Partensky F."/>
            <person name="Poulain J."/>
            <person name="Rensing S.A."/>
            <person name="Rousvoal S."/>
            <person name="Samson G."/>
            <person name="Symeonidi A."/>
            <person name="Weissenbach J."/>
            <person name="Zambounis A."/>
            <person name="Wincker P."/>
            <person name="Boyen C."/>
        </authorList>
    </citation>
    <scope>NUCLEOTIDE SEQUENCE [LARGE SCALE GENOMIC DNA]</scope>
    <source>
        <strain evidence="6">cv. Stackhouse</strain>
    </source>
</reference>
<dbReference type="Gene3D" id="2.30.30.30">
    <property type="match status" value="1"/>
</dbReference>
<dbReference type="GO" id="GO:0003723">
    <property type="term" value="F:RNA binding"/>
    <property type="evidence" value="ECO:0007669"/>
    <property type="project" value="TreeGrafter"/>
</dbReference>
<organism evidence="5 6">
    <name type="scientific">Chondrus crispus</name>
    <name type="common">Carrageen Irish moss</name>
    <name type="synonym">Polymorpha crispa</name>
    <dbReference type="NCBI Taxonomy" id="2769"/>
    <lineage>
        <taxon>Eukaryota</taxon>
        <taxon>Rhodophyta</taxon>
        <taxon>Florideophyceae</taxon>
        <taxon>Rhodymeniophycidae</taxon>
        <taxon>Gigartinales</taxon>
        <taxon>Gigartinaceae</taxon>
        <taxon>Chondrus</taxon>
    </lineage>
</organism>
<dbReference type="GO" id="GO:0003735">
    <property type="term" value="F:structural constituent of ribosome"/>
    <property type="evidence" value="ECO:0007669"/>
    <property type="project" value="InterPro"/>
</dbReference>
<name>R7QHE3_CHOCR</name>
<dbReference type="GO" id="GO:0022625">
    <property type="term" value="C:cytosolic large ribosomal subunit"/>
    <property type="evidence" value="ECO:0007669"/>
    <property type="project" value="TreeGrafter"/>
</dbReference>
<dbReference type="InterPro" id="IPR000915">
    <property type="entry name" value="60S_ribosomal_eL6"/>
</dbReference>
<dbReference type="PANTHER" id="PTHR10715">
    <property type="entry name" value="60S RIBOSOMAL PROTEIN L6"/>
    <property type="match status" value="1"/>
</dbReference>
<dbReference type="InterPro" id="IPR014722">
    <property type="entry name" value="Rib_uL2_dom2"/>
</dbReference>
<keyword evidence="2" id="KW-0689">Ribosomal protein</keyword>
<evidence type="ECO:0000256" key="2">
    <source>
        <dbReference type="ARBA" id="ARBA00022980"/>
    </source>
</evidence>
<evidence type="ECO:0000256" key="1">
    <source>
        <dbReference type="ARBA" id="ARBA00010592"/>
    </source>
</evidence>
<dbReference type="Pfam" id="PF01159">
    <property type="entry name" value="Ribosomal_L6e"/>
    <property type="match status" value="1"/>
</dbReference>
<dbReference type="InterPro" id="IPR008991">
    <property type="entry name" value="Translation_prot_SH3-like_sf"/>
</dbReference>
<evidence type="ECO:0000256" key="3">
    <source>
        <dbReference type="ARBA" id="ARBA00023274"/>
    </source>
</evidence>
<evidence type="ECO:0000313" key="5">
    <source>
        <dbReference type="EMBL" id="CDF36886.1"/>
    </source>
</evidence>
<dbReference type="PANTHER" id="PTHR10715:SF0">
    <property type="entry name" value="LARGE RIBOSOMAL SUBUNIT PROTEIN EL6"/>
    <property type="match status" value="1"/>
</dbReference>
<dbReference type="RefSeq" id="XP_005716705.1">
    <property type="nucleotide sequence ID" value="XM_005716648.1"/>
</dbReference>
<proteinExistence type="inferred from homology"/>
<dbReference type="Proteomes" id="UP000012073">
    <property type="component" value="Unassembled WGS sequence"/>
</dbReference>
<dbReference type="GO" id="GO:0002181">
    <property type="term" value="P:cytoplasmic translation"/>
    <property type="evidence" value="ECO:0007669"/>
    <property type="project" value="TreeGrafter"/>
</dbReference>
<dbReference type="CDD" id="cd13156">
    <property type="entry name" value="KOW_RPL6"/>
    <property type="match status" value="1"/>
</dbReference>
<gene>
    <name evidence="5" type="ORF">CHC_T00005545001</name>
</gene>
<evidence type="ECO:0008006" key="7">
    <source>
        <dbReference type="Google" id="ProtNLM"/>
    </source>
</evidence>
<dbReference type="OMA" id="KWYNADD"/>
<feature type="compositionally biased region" description="Pro residues" evidence="4">
    <location>
        <begin position="17"/>
        <end position="27"/>
    </location>
</feature>
<dbReference type="AlphaFoldDB" id="R7QHE3"/>
<sequence>MSLLKVPRLSNKQPTVLEPPPPPPLTRPNPLASQTSEPVVQTITKPIGGEKNGGTREVIKKTGPKWYPADDVRAPVPSRKHVHKPTKLRAGITPGTILILLAGANRGSRVVFLKQLSSGLLLVTGPYSVNRIPIKRVEQAYVIATSTKIEVSGCDVAKFDDEYFKRDKGSKASVVMEVDEGDASKKTPTQEKIADQKAIDAVLVPAIEKVPQLSSYLKVKFTLSKGQYPHEMKF</sequence>
<dbReference type="InterPro" id="IPR041997">
    <property type="entry name" value="Ribosomal_eL6_KOW"/>
</dbReference>
<comment type="similarity">
    <text evidence="1">Belongs to the eukaryotic ribosomal protein eL6 family.</text>
</comment>
<dbReference type="PhylomeDB" id="R7QHE3"/>
<feature type="region of interest" description="Disordered" evidence="4">
    <location>
        <begin position="1"/>
        <end position="38"/>
    </location>
</feature>
<dbReference type="FunFam" id="2.30.30.30:FF:000014">
    <property type="entry name" value="60S ribosomal protein L6"/>
    <property type="match status" value="1"/>
</dbReference>
<evidence type="ECO:0000313" key="6">
    <source>
        <dbReference type="Proteomes" id="UP000012073"/>
    </source>
</evidence>